<keyword evidence="2 13" id="KW-0808">Transferase</keyword>
<dbReference type="Gene3D" id="3.20.20.70">
    <property type="entry name" value="Aldolase class I"/>
    <property type="match status" value="1"/>
</dbReference>
<evidence type="ECO:0000313" key="17">
    <source>
        <dbReference type="Proteomes" id="UP001317705"/>
    </source>
</evidence>
<organism evidence="16 17">
    <name type="scientific">Geotalea uraniireducens</name>
    <dbReference type="NCBI Taxonomy" id="351604"/>
    <lineage>
        <taxon>Bacteria</taxon>
        <taxon>Pseudomonadati</taxon>
        <taxon>Thermodesulfobacteriota</taxon>
        <taxon>Desulfuromonadia</taxon>
        <taxon>Geobacterales</taxon>
        <taxon>Geobacteraceae</taxon>
        <taxon>Geotalea</taxon>
    </lineage>
</organism>
<evidence type="ECO:0000256" key="12">
    <source>
        <dbReference type="ARBA" id="ARBA00047883"/>
    </source>
</evidence>
<comment type="function">
    <text evidence="13">Condenses 4-methyl-5-(beta-hydroxyethyl)thiazole monophosphate (THZ-P) and 2-methyl-4-amino-5-hydroxymethyl pyrimidine pyrophosphate (HMP-PP) to form thiamine monophosphate (TMP).</text>
</comment>
<dbReference type="Pfam" id="PF08543">
    <property type="entry name" value="Phos_pyr_kin"/>
    <property type="match status" value="1"/>
</dbReference>
<comment type="pathway">
    <text evidence="1 13">Cofactor biosynthesis; thiamine diphosphate biosynthesis; thiamine phosphate from 4-amino-2-methyl-5-diphosphomethylpyrimidine and 4-methyl-5-(2-phosphoethyl)-thiazole: step 1/1.</text>
</comment>
<feature type="binding site" evidence="13">
    <location>
        <begin position="147"/>
        <end position="149"/>
    </location>
    <ligand>
        <name>2-[(2R,5Z)-2-carboxy-4-methylthiazol-5(2H)-ylidene]ethyl phosphate</name>
        <dbReference type="ChEBI" id="CHEBI:62899"/>
    </ligand>
</feature>
<dbReference type="InterPro" id="IPR034291">
    <property type="entry name" value="TMP_synthase"/>
</dbReference>
<dbReference type="Proteomes" id="UP001317705">
    <property type="component" value="Chromosome"/>
</dbReference>
<keyword evidence="5" id="KW-0418">Kinase</keyword>
<evidence type="ECO:0000256" key="8">
    <source>
        <dbReference type="ARBA" id="ARBA00022977"/>
    </source>
</evidence>
<dbReference type="InterPro" id="IPR013749">
    <property type="entry name" value="PM/HMP-P_kinase-1"/>
</dbReference>
<proteinExistence type="inferred from homology"/>
<keyword evidence="4" id="KW-0547">Nucleotide-binding</keyword>
<name>A0ABN6VRD9_9BACT</name>
<dbReference type="Pfam" id="PF02581">
    <property type="entry name" value="TMP-TENI"/>
    <property type="match status" value="1"/>
</dbReference>
<sequence>MNGNGHTLRLIVNREKQDSAIRGLYLVTDDGDNLASRVEAAIDGGAWIVQYRTKDRDPEVRFAIGLELRELCRNRGVPFIVNDDLELAKRLNADGLHLGQEDGDPREARRILGLGKLIGVSTHNMEEALAAQAAGADYLGFGAMYPSRSKEISHLAGPELLAAVRSQISIPIVAIGGITVDNGAAVIDAGADALAVISAVLSHPEPALAAAELALLFNRRAPLPRGGVLTVAGSDSGGGAGIQADLKTITLLGSYGSSVLTALTAQNTRGVSGIHGVPSEFVADQLDAVLADIPVDVVKTGMLFSAGITATVTDKLAAYHKRLVVVDPVMIAKGGAALIDREAVAMLKDRLLPITYLLTPNIPEAERLTGMVIAGEEEMQEAARRLHQLGARNVLLKGGHLLAGDAVDILYDGAAFQRFAAPRILSKNTHGTGCTYASAIAAFLAQGEPLRVAVGRAKTFVTAAIKLGQPLGRGHGPVNHLLAAREI</sequence>
<comment type="catalytic activity">
    <reaction evidence="12 13">
        <text>2-[(2R,5Z)-2-carboxy-4-methylthiazol-5(2H)-ylidene]ethyl phosphate + 4-amino-2-methyl-5-(diphosphooxymethyl)pyrimidine + 2 H(+) = thiamine phosphate + CO2 + diphosphate</text>
        <dbReference type="Rhea" id="RHEA:47844"/>
        <dbReference type="ChEBI" id="CHEBI:15378"/>
        <dbReference type="ChEBI" id="CHEBI:16526"/>
        <dbReference type="ChEBI" id="CHEBI:33019"/>
        <dbReference type="ChEBI" id="CHEBI:37575"/>
        <dbReference type="ChEBI" id="CHEBI:57841"/>
        <dbReference type="ChEBI" id="CHEBI:62899"/>
        <dbReference type="EC" id="2.5.1.3"/>
    </reaction>
</comment>
<feature type="binding site" evidence="13">
    <location>
        <position position="177"/>
    </location>
    <ligand>
        <name>2-[(2R,5Z)-2-carboxy-4-methylthiazol-5(2H)-ylidene]ethyl phosphate</name>
        <dbReference type="ChEBI" id="CHEBI:62899"/>
    </ligand>
</feature>
<dbReference type="InterPro" id="IPR004399">
    <property type="entry name" value="HMP/HMP-P_kinase_dom"/>
</dbReference>
<keyword evidence="17" id="KW-1185">Reference proteome</keyword>
<keyword evidence="8 13" id="KW-0784">Thiamine biosynthesis</keyword>
<keyword evidence="9" id="KW-0511">Multifunctional enzyme</keyword>
<keyword evidence="6" id="KW-0067">ATP-binding</keyword>
<comment type="cofactor">
    <cofactor evidence="13">
        <name>Mg(2+)</name>
        <dbReference type="ChEBI" id="CHEBI:18420"/>
    </cofactor>
    <text evidence="13">Binds 1 Mg(2+) ion per subunit.</text>
</comment>
<feature type="domain" description="Pyridoxamine kinase/Phosphomethylpyrimidine kinase" evidence="15">
    <location>
        <begin position="235"/>
        <end position="479"/>
    </location>
</feature>
<evidence type="ECO:0000256" key="1">
    <source>
        <dbReference type="ARBA" id="ARBA00005165"/>
    </source>
</evidence>
<evidence type="ECO:0000313" key="16">
    <source>
        <dbReference type="EMBL" id="BDV41736.1"/>
    </source>
</evidence>
<dbReference type="CDD" id="cd00564">
    <property type="entry name" value="TMP_TenI"/>
    <property type="match status" value="1"/>
</dbReference>
<dbReference type="CDD" id="cd01169">
    <property type="entry name" value="HMPP_kinase"/>
    <property type="match status" value="1"/>
</dbReference>
<evidence type="ECO:0000256" key="4">
    <source>
        <dbReference type="ARBA" id="ARBA00022741"/>
    </source>
</evidence>
<evidence type="ECO:0000256" key="5">
    <source>
        <dbReference type="ARBA" id="ARBA00022777"/>
    </source>
</evidence>
<feature type="binding site" evidence="13">
    <location>
        <begin position="50"/>
        <end position="54"/>
    </location>
    <ligand>
        <name>4-amino-2-methyl-5-(diphosphooxymethyl)pyrimidine</name>
        <dbReference type="ChEBI" id="CHEBI:57841"/>
    </ligand>
</feature>
<dbReference type="InterPro" id="IPR029056">
    <property type="entry name" value="Ribokinase-like"/>
</dbReference>
<dbReference type="NCBIfam" id="TIGR00693">
    <property type="entry name" value="thiE"/>
    <property type="match status" value="1"/>
</dbReference>
<evidence type="ECO:0000259" key="15">
    <source>
        <dbReference type="Pfam" id="PF08543"/>
    </source>
</evidence>
<keyword evidence="7 13" id="KW-0460">Magnesium</keyword>
<dbReference type="RefSeq" id="WP_282001759.1">
    <property type="nucleotide sequence ID" value="NZ_AP027151.1"/>
</dbReference>
<evidence type="ECO:0000256" key="9">
    <source>
        <dbReference type="ARBA" id="ARBA00023268"/>
    </source>
</evidence>
<evidence type="ECO:0000256" key="2">
    <source>
        <dbReference type="ARBA" id="ARBA00022679"/>
    </source>
</evidence>
<dbReference type="NCBIfam" id="TIGR00097">
    <property type="entry name" value="HMP-P_kinase"/>
    <property type="match status" value="1"/>
</dbReference>
<dbReference type="Gene3D" id="3.40.1190.20">
    <property type="match status" value="1"/>
</dbReference>
<feature type="domain" description="Thiamine phosphate synthase/TenI" evidence="14">
    <location>
        <begin position="24"/>
        <end position="200"/>
    </location>
</feature>
<feature type="binding site" evidence="13">
    <location>
        <position position="102"/>
    </location>
    <ligand>
        <name>Mg(2+)</name>
        <dbReference type="ChEBI" id="CHEBI:18420"/>
    </ligand>
</feature>
<accession>A0ABN6VRD9</accession>
<dbReference type="PANTHER" id="PTHR20858:SF17">
    <property type="entry name" value="HYDROXYMETHYLPYRIMIDINE_PHOSPHOMETHYLPYRIMIDINE KINASE THI20-RELATED"/>
    <property type="match status" value="1"/>
</dbReference>
<feature type="binding site" evidence="13">
    <location>
        <begin position="197"/>
        <end position="198"/>
    </location>
    <ligand>
        <name>2-[(2R,5Z)-2-carboxy-4-methylthiazol-5(2H)-ylidene]ethyl phosphate</name>
        <dbReference type="ChEBI" id="CHEBI:62899"/>
    </ligand>
</feature>
<dbReference type="SUPFAM" id="SSF53613">
    <property type="entry name" value="Ribokinase-like"/>
    <property type="match status" value="1"/>
</dbReference>
<dbReference type="InterPro" id="IPR013785">
    <property type="entry name" value="Aldolase_TIM"/>
</dbReference>
<evidence type="ECO:0000256" key="3">
    <source>
        <dbReference type="ARBA" id="ARBA00022723"/>
    </source>
</evidence>
<evidence type="ECO:0000256" key="13">
    <source>
        <dbReference type="HAMAP-Rule" id="MF_00097"/>
    </source>
</evidence>
<dbReference type="HAMAP" id="MF_00097">
    <property type="entry name" value="TMP_synthase"/>
    <property type="match status" value="1"/>
</dbReference>
<dbReference type="PANTHER" id="PTHR20858">
    <property type="entry name" value="PHOSPHOMETHYLPYRIMIDINE KINASE"/>
    <property type="match status" value="1"/>
</dbReference>
<evidence type="ECO:0000256" key="6">
    <source>
        <dbReference type="ARBA" id="ARBA00022840"/>
    </source>
</evidence>
<reference evidence="16 17" key="1">
    <citation type="submission" date="2022-12" db="EMBL/GenBank/DDBJ databases">
        <title>Polyphasic characterization of Geotalea uranireducens NIT-SL11 newly isolated from a complex of sewage sludge and microbially reduced graphene oxide.</title>
        <authorList>
            <person name="Xie L."/>
            <person name="Yoshida N."/>
            <person name="Meng L."/>
        </authorList>
    </citation>
    <scope>NUCLEOTIDE SEQUENCE [LARGE SCALE GENOMIC DNA]</scope>
    <source>
        <strain evidence="16 17">NIT-SL11</strain>
    </source>
</reference>
<evidence type="ECO:0000256" key="10">
    <source>
        <dbReference type="ARBA" id="ARBA00047334"/>
    </source>
</evidence>
<protein>
    <recommendedName>
        <fullName evidence="13">Thiamine-phosphate synthase</fullName>
        <shortName evidence="13">TP synthase</shortName>
        <shortName evidence="13">TPS</shortName>
        <ecNumber evidence="13">2.5.1.3</ecNumber>
    </recommendedName>
    <alternativeName>
        <fullName evidence="13">Thiamine-phosphate pyrophosphorylase</fullName>
        <shortName evidence="13">TMP pyrophosphorylase</shortName>
        <shortName evidence="13">TMP-PPase</shortName>
    </alternativeName>
</protein>
<dbReference type="EMBL" id="AP027151">
    <property type="protein sequence ID" value="BDV41736.1"/>
    <property type="molecule type" value="Genomic_DNA"/>
</dbReference>
<evidence type="ECO:0000256" key="11">
    <source>
        <dbReference type="ARBA" id="ARBA00047851"/>
    </source>
</evidence>
<evidence type="ECO:0000256" key="7">
    <source>
        <dbReference type="ARBA" id="ARBA00022842"/>
    </source>
</evidence>
<feature type="binding site" evidence="13">
    <location>
        <position position="121"/>
    </location>
    <ligand>
        <name>4-amino-2-methyl-5-(diphosphooxymethyl)pyrimidine</name>
        <dbReference type="ChEBI" id="CHEBI:57841"/>
    </ligand>
</feature>
<evidence type="ECO:0000259" key="14">
    <source>
        <dbReference type="Pfam" id="PF02581"/>
    </source>
</evidence>
<feature type="binding site" evidence="13">
    <location>
        <position position="82"/>
    </location>
    <ligand>
        <name>4-amino-2-methyl-5-(diphosphooxymethyl)pyrimidine</name>
        <dbReference type="ChEBI" id="CHEBI:57841"/>
    </ligand>
</feature>
<comment type="similarity">
    <text evidence="13">Belongs to the thiamine-phosphate synthase family.</text>
</comment>
<feature type="binding site" evidence="13">
    <location>
        <position position="83"/>
    </location>
    <ligand>
        <name>Mg(2+)</name>
        <dbReference type="ChEBI" id="CHEBI:18420"/>
    </ligand>
</feature>
<keyword evidence="3 13" id="KW-0479">Metal-binding</keyword>
<gene>
    <name evidence="16" type="primary">thiDE</name>
    <name evidence="13" type="synonym">thiE</name>
    <name evidence="16" type="ORF">GURASL_06590</name>
</gene>
<comment type="catalytic activity">
    <reaction evidence="10 13">
        <text>4-methyl-5-(2-phosphooxyethyl)-thiazole + 4-amino-2-methyl-5-(diphosphooxymethyl)pyrimidine + H(+) = thiamine phosphate + diphosphate</text>
        <dbReference type="Rhea" id="RHEA:22328"/>
        <dbReference type="ChEBI" id="CHEBI:15378"/>
        <dbReference type="ChEBI" id="CHEBI:33019"/>
        <dbReference type="ChEBI" id="CHEBI:37575"/>
        <dbReference type="ChEBI" id="CHEBI:57841"/>
        <dbReference type="ChEBI" id="CHEBI:58296"/>
        <dbReference type="EC" id="2.5.1.3"/>
    </reaction>
</comment>
<dbReference type="SUPFAM" id="SSF51391">
    <property type="entry name" value="Thiamin phosphate synthase"/>
    <property type="match status" value="1"/>
</dbReference>
<comment type="catalytic activity">
    <reaction evidence="11 13">
        <text>2-(2-carboxy-4-methylthiazol-5-yl)ethyl phosphate + 4-amino-2-methyl-5-(diphosphooxymethyl)pyrimidine + 2 H(+) = thiamine phosphate + CO2 + diphosphate</text>
        <dbReference type="Rhea" id="RHEA:47848"/>
        <dbReference type="ChEBI" id="CHEBI:15378"/>
        <dbReference type="ChEBI" id="CHEBI:16526"/>
        <dbReference type="ChEBI" id="CHEBI:33019"/>
        <dbReference type="ChEBI" id="CHEBI:37575"/>
        <dbReference type="ChEBI" id="CHEBI:57841"/>
        <dbReference type="ChEBI" id="CHEBI:62890"/>
        <dbReference type="EC" id="2.5.1.3"/>
    </reaction>
</comment>
<dbReference type="EC" id="2.5.1.3" evidence="13"/>
<dbReference type="InterPro" id="IPR022998">
    <property type="entry name" value="ThiamineP_synth_TenI"/>
</dbReference>
<feature type="binding site" evidence="13">
    <location>
        <position position="150"/>
    </location>
    <ligand>
        <name>4-amino-2-methyl-5-(diphosphooxymethyl)pyrimidine</name>
        <dbReference type="ChEBI" id="CHEBI:57841"/>
    </ligand>
</feature>
<dbReference type="InterPro" id="IPR036206">
    <property type="entry name" value="ThiamineP_synth_sf"/>
</dbReference>